<protein>
    <submittedName>
        <fullName evidence="1">Uncharacterized protein</fullName>
    </submittedName>
</protein>
<reference evidence="1 2" key="1">
    <citation type="submission" date="2019-07" db="EMBL/GenBank/DDBJ databases">
        <title>The First High-Quality Draft Genome Sequence of the Causal Agent of the Current Panama Disease Epidemic.</title>
        <authorList>
            <person name="Warmington R.J."/>
            <person name="Kay W."/>
            <person name="Jeffries A."/>
            <person name="Bebber D."/>
            <person name="Moore K."/>
            <person name="Studholme D.J."/>
        </authorList>
    </citation>
    <scope>NUCLEOTIDE SEQUENCE [LARGE SCALE GENOMIC DNA]</scope>
    <source>
        <strain evidence="1 2">TR4</strain>
    </source>
</reference>
<dbReference type="AlphaFoldDB" id="A0A5C6TCG3"/>
<gene>
    <name evidence="1" type="ORF">FocTR4_00002553</name>
</gene>
<dbReference type="EMBL" id="VMNF01000005">
    <property type="protein sequence ID" value="TXC08557.1"/>
    <property type="molecule type" value="Genomic_DNA"/>
</dbReference>
<evidence type="ECO:0000313" key="1">
    <source>
        <dbReference type="EMBL" id="TXC08557.1"/>
    </source>
</evidence>
<proteinExistence type="predicted"/>
<dbReference type="Proteomes" id="UP000321331">
    <property type="component" value="Unassembled WGS sequence"/>
</dbReference>
<comment type="caution">
    <text evidence="1">The sequence shown here is derived from an EMBL/GenBank/DDBJ whole genome shotgun (WGS) entry which is preliminary data.</text>
</comment>
<organism evidence="1 2">
    <name type="scientific">Fusarium oxysporum f. sp. cubense</name>
    <dbReference type="NCBI Taxonomy" id="61366"/>
    <lineage>
        <taxon>Eukaryota</taxon>
        <taxon>Fungi</taxon>
        <taxon>Dikarya</taxon>
        <taxon>Ascomycota</taxon>
        <taxon>Pezizomycotina</taxon>
        <taxon>Sordariomycetes</taxon>
        <taxon>Hypocreomycetidae</taxon>
        <taxon>Hypocreales</taxon>
        <taxon>Nectriaceae</taxon>
        <taxon>Fusarium</taxon>
        <taxon>Fusarium oxysporum species complex</taxon>
    </lineage>
</organism>
<accession>A0A5C6TCG3</accession>
<sequence length="72" mass="8130">MAAPQAMTDDEIAKHHLTLHSKYFPGKFDWEFPGPQASVSQRRQYMYAFTNGITGQKASKSRRAASANLRKT</sequence>
<evidence type="ECO:0000313" key="2">
    <source>
        <dbReference type="Proteomes" id="UP000321331"/>
    </source>
</evidence>
<name>A0A5C6TCG3_FUSOC</name>